<dbReference type="GO" id="GO:0016579">
    <property type="term" value="P:protein deubiquitination"/>
    <property type="evidence" value="ECO:0007669"/>
    <property type="project" value="InterPro"/>
</dbReference>
<dbReference type="Pfam" id="PF00443">
    <property type="entry name" value="UCH"/>
    <property type="match status" value="1"/>
</dbReference>
<feature type="region of interest" description="Disordered" evidence="8">
    <location>
        <begin position="172"/>
        <end position="192"/>
    </location>
</feature>
<protein>
    <recommendedName>
        <fullName evidence="3">ubiquitinyl hydrolase 1</fullName>
        <ecNumber evidence="3">3.4.19.12</ecNumber>
    </recommendedName>
</protein>
<evidence type="ECO:0000313" key="10">
    <source>
        <dbReference type="EMBL" id="CAD9285800.1"/>
    </source>
</evidence>
<dbReference type="PANTHER" id="PTHR24006:SF888">
    <property type="entry name" value="UBIQUITIN CARBOXYL-TERMINAL HYDROLASE 30"/>
    <property type="match status" value="1"/>
</dbReference>
<dbReference type="SUPFAM" id="SSF54001">
    <property type="entry name" value="Cysteine proteinases"/>
    <property type="match status" value="1"/>
</dbReference>
<evidence type="ECO:0000256" key="2">
    <source>
        <dbReference type="ARBA" id="ARBA00009085"/>
    </source>
</evidence>
<evidence type="ECO:0000259" key="9">
    <source>
        <dbReference type="PROSITE" id="PS50235"/>
    </source>
</evidence>
<comment type="similarity">
    <text evidence="2">Belongs to the peptidase C19 family.</text>
</comment>
<evidence type="ECO:0000256" key="6">
    <source>
        <dbReference type="ARBA" id="ARBA00022801"/>
    </source>
</evidence>
<dbReference type="PROSITE" id="PS00973">
    <property type="entry name" value="USP_2"/>
    <property type="match status" value="1"/>
</dbReference>
<evidence type="ECO:0000256" key="8">
    <source>
        <dbReference type="SAM" id="MobiDB-lite"/>
    </source>
</evidence>
<dbReference type="EMBL" id="HBGL01000463">
    <property type="protein sequence ID" value="CAD9285800.1"/>
    <property type="molecule type" value="Transcribed_RNA"/>
</dbReference>
<organism evidence="10">
    <name type="scientific">Sexangularia sp. CB-2014</name>
    <dbReference type="NCBI Taxonomy" id="1486929"/>
    <lineage>
        <taxon>Eukaryota</taxon>
        <taxon>Amoebozoa</taxon>
        <taxon>Tubulinea</taxon>
        <taxon>Elardia</taxon>
        <taxon>Arcellinida</taxon>
        <taxon>Arcellinida incertae sedis</taxon>
        <taxon>Sexangularia</taxon>
    </lineage>
</organism>
<dbReference type="GO" id="GO:0005829">
    <property type="term" value="C:cytosol"/>
    <property type="evidence" value="ECO:0007669"/>
    <property type="project" value="TreeGrafter"/>
</dbReference>
<sequence length="502" mass="52786">MGQSSSISKLIKENRTPGVPPATTPTPDCTVPPPSPAHSLLLLINTGTDCYVNALLQFLIATPILCLFLSSASKGGSTVRGAGNDGGRDSSADGEQRPHGLSAHRPALDGDSTESTPLPFKTEGPLDRGGSLNDVGSVLADGTPLSSLAWHGGPFFTVPKGIVAVDRERCKATADTTSGDRPTSPTPPVTPASDDATALLRALVKVVGPGTRALDKPTREPSMSTVHRLVQSLMRAPPFSQQDVHEALLVLLDALDVATRLPDAPTVSRVDELCQGMLAADIVCGACGATSRSTEPFVVLSLDATEAGVPGSLARYLAPEQLSSDNAFQCDSCSRTVDAVRHVRLHRLPCTLMVHLKRFSFNADGSASKVRSCSPAPHHWRVADDAGLHEYRLAAVVVHAGRSLHSGHYVTYAAVDGVNWVRFDDTEATLVPASAVRNACGSPFSRADTATAKRTATASATSVASALHDRAELTVARTLAGLDIPYETGYLLAYVRTDVQQQ</sequence>
<keyword evidence="7" id="KW-0788">Thiol protease</keyword>
<reference evidence="10" key="1">
    <citation type="submission" date="2021-01" db="EMBL/GenBank/DDBJ databases">
        <authorList>
            <person name="Corre E."/>
            <person name="Pelletier E."/>
            <person name="Niang G."/>
            <person name="Scheremetjew M."/>
            <person name="Finn R."/>
            <person name="Kale V."/>
            <person name="Holt S."/>
            <person name="Cochrane G."/>
            <person name="Meng A."/>
            <person name="Brown T."/>
            <person name="Cohen L."/>
        </authorList>
    </citation>
    <scope>NUCLEOTIDE SEQUENCE</scope>
    <source>
        <strain evidence="10">ATCC 50979</strain>
    </source>
</reference>
<evidence type="ECO:0000256" key="5">
    <source>
        <dbReference type="ARBA" id="ARBA00022786"/>
    </source>
</evidence>
<dbReference type="GO" id="GO:0006508">
    <property type="term" value="P:proteolysis"/>
    <property type="evidence" value="ECO:0007669"/>
    <property type="project" value="UniProtKB-KW"/>
</dbReference>
<evidence type="ECO:0000256" key="7">
    <source>
        <dbReference type="ARBA" id="ARBA00022807"/>
    </source>
</evidence>
<evidence type="ECO:0000256" key="3">
    <source>
        <dbReference type="ARBA" id="ARBA00012759"/>
    </source>
</evidence>
<feature type="region of interest" description="Disordered" evidence="8">
    <location>
        <begin position="1"/>
        <end position="32"/>
    </location>
</feature>
<dbReference type="InterPro" id="IPR018200">
    <property type="entry name" value="USP_CS"/>
</dbReference>
<dbReference type="EC" id="3.4.19.12" evidence="3"/>
<dbReference type="Gene3D" id="3.90.70.10">
    <property type="entry name" value="Cysteine proteinases"/>
    <property type="match status" value="1"/>
</dbReference>
<evidence type="ECO:0000313" key="11">
    <source>
        <dbReference type="EMBL" id="CAD9285801.1"/>
    </source>
</evidence>
<dbReference type="InterPro" id="IPR028889">
    <property type="entry name" value="USP"/>
</dbReference>
<keyword evidence="5" id="KW-0833">Ubl conjugation pathway</keyword>
<dbReference type="InterPro" id="IPR050164">
    <property type="entry name" value="Peptidase_C19"/>
</dbReference>
<keyword evidence="4" id="KW-0645">Protease</keyword>
<evidence type="ECO:0000256" key="4">
    <source>
        <dbReference type="ARBA" id="ARBA00022670"/>
    </source>
</evidence>
<dbReference type="InterPro" id="IPR038765">
    <property type="entry name" value="Papain-like_cys_pep_sf"/>
</dbReference>
<accession>A0A6U0HQR4</accession>
<dbReference type="GO" id="GO:0005634">
    <property type="term" value="C:nucleus"/>
    <property type="evidence" value="ECO:0007669"/>
    <property type="project" value="TreeGrafter"/>
</dbReference>
<gene>
    <name evidence="10" type="ORF">SSP0437_LOCUS354</name>
    <name evidence="11" type="ORF">SSP0437_LOCUS355</name>
</gene>
<dbReference type="CDD" id="cd02257">
    <property type="entry name" value="Peptidase_C19"/>
    <property type="match status" value="1"/>
</dbReference>
<proteinExistence type="inferred from homology"/>
<dbReference type="PANTHER" id="PTHR24006">
    <property type="entry name" value="UBIQUITIN CARBOXYL-TERMINAL HYDROLASE"/>
    <property type="match status" value="1"/>
</dbReference>
<dbReference type="InterPro" id="IPR001394">
    <property type="entry name" value="Peptidase_C19_UCH"/>
</dbReference>
<dbReference type="AlphaFoldDB" id="A0A6U0HQR4"/>
<evidence type="ECO:0000256" key="1">
    <source>
        <dbReference type="ARBA" id="ARBA00000707"/>
    </source>
</evidence>
<feature type="region of interest" description="Disordered" evidence="8">
    <location>
        <begin position="77"/>
        <end position="130"/>
    </location>
</feature>
<comment type="catalytic activity">
    <reaction evidence="1">
        <text>Thiol-dependent hydrolysis of ester, thioester, amide, peptide and isopeptide bonds formed by the C-terminal Gly of ubiquitin (a 76-residue protein attached to proteins as an intracellular targeting signal).</text>
        <dbReference type="EC" id="3.4.19.12"/>
    </reaction>
</comment>
<dbReference type="EMBL" id="HBGL01000464">
    <property type="protein sequence ID" value="CAD9285801.1"/>
    <property type="molecule type" value="Transcribed_RNA"/>
</dbReference>
<feature type="domain" description="USP" evidence="9">
    <location>
        <begin position="41"/>
        <end position="497"/>
    </location>
</feature>
<name>A0A6U0HQR4_9EUKA</name>
<dbReference type="PROSITE" id="PS50235">
    <property type="entry name" value="USP_3"/>
    <property type="match status" value="1"/>
</dbReference>
<dbReference type="GO" id="GO:0004843">
    <property type="term" value="F:cysteine-type deubiquitinase activity"/>
    <property type="evidence" value="ECO:0007669"/>
    <property type="project" value="UniProtKB-EC"/>
</dbReference>
<feature type="compositionally biased region" description="Basic and acidic residues" evidence="8">
    <location>
        <begin position="86"/>
        <end position="98"/>
    </location>
</feature>
<feature type="compositionally biased region" description="Pro residues" evidence="8">
    <location>
        <begin position="18"/>
        <end position="32"/>
    </location>
</feature>
<keyword evidence="6" id="KW-0378">Hydrolase</keyword>